<dbReference type="Proteomes" id="UP000492821">
    <property type="component" value="Unassembled WGS sequence"/>
</dbReference>
<evidence type="ECO:0000256" key="4">
    <source>
        <dbReference type="ARBA" id="ARBA00011819"/>
    </source>
</evidence>
<protein>
    <recommendedName>
        <fullName evidence="5">Translocon-associated protein subunit delta</fullName>
    </recommendedName>
    <alternativeName>
        <fullName evidence="14">Signal sequence receptor subunit delta</fullName>
    </alternativeName>
</protein>
<evidence type="ECO:0000256" key="15">
    <source>
        <dbReference type="SAM" id="Phobius"/>
    </source>
</evidence>
<comment type="similarity">
    <text evidence="3">Belongs to the TRAP-delta family.</text>
</comment>
<dbReference type="PROSITE" id="PS51257">
    <property type="entry name" value="PROKAR_LIPOPROTEIN"/>
    <property type="match status" value="1"/>
</dbReference>
<keyword evidence="17" id="KW-1185">Reference proteome</keyword>
<evidence type="ECO:0000256" key="2">
    <source>
        <dbReference type="ARBA" id="ARBA00004115"/>
    </source>
</evidence>
<proteinExistence type="inferred from homology"/>
<evidence type="ECO:0000256" key="14">
    <source>
        <dbReference type="ARBA" id="ARBA00031791"/>
    </source>
</evidence>
<name>A0A7E4VVE8_PANRE</name>
<evidence type="ECO:0000256" key="6">
    <source>
        <dbReference type="ARBA" id="ARBA00022499"/>
    </source>
</evidence>
<reference evidence="18" key="2">
    <citation type="submission" date="2020-10" db="UniProtKB">
        <authorList>
            <consortium name="WormBaseParasite"/>
        </authorList>
    </citation>
    <scope>IDENTIFICATION</scope>
</reference>
<evidence type="ECO:0000256" key="13">
    <source>
        <dbReference type="ARBA" id="ARBA00023157"/>
    </source>
</evidence>
<dbReference type="Pfam" id="PF05404">
    <property type="entry name" value="TRAP-delta"/>
    <property type="match status" value="1"/>
</dbReference>
<keyword evidence="11 15" id="KW-1133">Transmembrane helix</keyword>
<evidence type="ECO:0000256" key="7">
    <source>
        <dbReference type="ARBA" id="ARBA00022692"/>
    </source>
</evidence>
<keyword evidence="10" id="KW-0832">Ubl conjugation</keyword>
<feature type="signal peptide" evidence="16">
    <location>
        <begin position="1"/>
        <end position="17"/>
    </location>
</feature>
<evidence type="ECO:0000256" key="10">
    <source>
        <dbReference type="ARBA" id="ARBA00022843"/>
    </source>
</evidence>
<keyword evidence="6" id="KW-1017">Isopeptide bond</keyword>
<comment type="subcellular location">
    <subcellularLocation>
        <location evidence="2">Endoplasmic reticulum membrane</location>
        <topology evidence="2">Single-pass type I membrane protein</topology>
    </subcellularLocation>
</comment>
<dbReference type="GO" id="GO:0005789">
    <property type="term" value="C:endoplasmic reticulum membrane"/>
    <property type="evidence" value="ECO:0007669"/>
    <property type="project" value="UniProtKB-SubCell"/>
</dbReference>
<evidence type="ECO:0000256" key="1">
    <source>
        <dbReference type="ARBA" id="ARBA00002838"/>
    </source>
</evidence>
<dbReference type="InterPro" id="IPR008855">
    <property type="entry name" value="TRAP-delta"/>
</dbReference>
<evidence type="ECO:0000313" key="18">
    <source>
        <dbReference type="WBParaSite" id="Pan_g3937.t1"/>
    </source>
</evidence>
<keyword evidence="7 15" id="KW-0812">Transmembrane</keyword>
<evidence type="ECO:0000313" key="17">
    <source>
        <dbReference type="Proteomes" id="UP000492821"/>
    </source>
</evidence>
<evidence type="ECO:0000256" key="11">
    <source>
        <dbReference type="ARBA" id="ARBA00022989"/>
    </source>
</evidence>
<evidence type="ECO:0000256" key="16">
    <source>
        <dbReference type="SAM" id="SignalP"/>
    </source>
</evidence>
<reference evidence="17" key="1">
    <citation type="journal article" date="2013" name="Genetics">
        <title>The draft genome and transcriptome of Panagrellus redivivus are shaped by the harsh demands of a free-living lifestyle.</title>
        <authorList>
            <person name="Srinivasan J."/>
            <person name="Dillman A.R."/>
            <person name="Macchietto M.G."/>
            <person name="Heikkinen L."/>
            <person name="Lakso M."/>
            <person name="Fracchia K.M."/>
            <person name="Antoshechkin I."/>
            <person name="Mortazavi A."/>
            <person name="Wong G."/>
            <person name="Sternberg P.W."/>
        </authorList>
    </citation>
    <scope>NUCLEOTIDE SEQUENCE [LARGE SCALE GENOMIC DNA]</scope>
    <source>
        <strain evidence="17">MT8872</strain>
    </source>
</reference>
<keyword evidence="8 16" id="KW-0732">Signal</keyword>
<dbReference type="PANTHER" id="PTHR12731:SF1">
    <property type="entry name" value="TRANSLOCON-ASSOCIATED PROTEIN SUBUNIT DELTA"/>
    <property type="match status" value="1"/>
</dbReference>
<evidence type="ECO:0000256" key="8">
    <source>
        <dbReference type="ARBA" id="ARBA00022729"/>
    </source>
</evidence>
<comment type="function">
    <text evidence="1">TRAP proteins are part of a complex whose function is to bind calcium to the ER membrane and thereby regulate the retention of ER resident proteins.</text>
</comment>
<feature type="chain" id="PRO_5028959077" description="Translocon-associated protein subunit delta" evidence="16">
    <location>
        <begin position="18"/>
        <end position="167"/>
    </location>
</feature>
<sequence length="167" mass="18485">MFAKAFLLLAGVAAASAFSCASPKYSHTGYSTSDGFFHYETSYIVEFTLQCDAPIRDASFHAVINNKVYTVAHSEETNKFQVSWQLPHSESGSQTFEIGIYDDETFKAVQKAVNNDELPSSVAPTFTISQDHSGVSTNRFLYIESVITIISLFFVYAASVYRSELKA</sequence>
<dbReference type="AlphaFoldDB" id="A0A7E4VVE8"/>
<keyword evidence="13" id="KW-1015">Disulfide bond</keyword>
<evidence type="ECO:0000256" key="9">
    <source>
        <dbReference type="ARBA" id="ARBA00022824"/>
    </source>
</evidence>
<comment type="subunit">
    <text evidence="4">Heterotetramer of TRAP-alpha, TRAP-beta, TRAP-delta and TRAP-gamma.</text>
</comment>
<evidence type="ECO:0000256" key="3">
    <source>
        <dbReference type="ARBA" id="ARBA00009294"/>
    </source>
</evidence>
<keyword evidence="9" id="KW-0256">Endoplasmic reticulum</keyword>
<evidence type="ECO:0000256" key="12">
    <source>
        <dbReference type="ARBA" id="ARBA00023136"/>
    </source>
</evidence>
<keyword evidence="12 15" id="KW-0472">Membrane</keyword>
<dbReference type="PANTHER" id="PTHR12731">
    <property type="entry name" value="TRANSLOCON-ASSOCIATED PROTEIN, DELTA SUBUNIT"/>
    <property type="match status" value="1"/>
</dbReference>
<dbReference type="WBParaSite" id="Pan_g3937.t1">
    <property type="protein sequence ID" value="Pan_g3937.t1"/>
    <property type="gene ID" value="Pan_g3937"/>
</dbReference>
<feature type="transmembrane region" description="Helical" evidence="15">
    <location>
        <begin position="140"/>
        <end position="161"/>
    </location>
</feature>
<organism evidence="17 18">
    <name type="scientific">Panagrellus redivivus</name>
    <name type="common">Microworm</name>
    <dbReference type="NCBI Taxonomy" id="6233"/>
    <lineage>
        <taxon>Eukaryota</taxon>
        <taxon>Metazoa</taxon>
        <taxon>Ecdysozoa</taxon>
        <taxon>Nematoda</taxon>
        <taxon>Chromadorea</taxon>
        <taxon>Rhabditida</taxon>
        <taxon>Tylenchina</taxon>
        <taxon>Panagrolaimomorpha</taxon>
        <taxon>Panagrolaimoidea</taxon>
        <taxon>Panagrolaimidae</taxon>
        <taxon>Panagrellus</taxon>
    </lineage>
</organism>
<accession>A0A7E4VVE8</accession>
<evidence type="ECO:0000256" key="5">
    <source>
        <dbReference type="ARBA" id="ARBA00014387"/>
    </source>
</evidence>